<dbReference type="GO" id="GO:0030170">
    <property type="term" value="F:pyridoxal phosphate binding"/>
    <property type="evidence" value="ECO:0007669"/>
    <property type="project" value="InterPro"/>
</dbReference>
<feature type="domain" description="MOSC" evidence="2">
    <location>
        <begin position="46"/>
        <end position="96"/>
    </location>
</feature>
<feature type="compositionally biased region" description="Basic and acidic residues" evidence="1">
    <location>
        <begin position="202"/>
        <end position="211"/>
    </location>
</feature>
<evidence type="ECO:0000256" key="1">
    <source>
        <dbReference type="SAM" id="MobiDB-lite"/>
    </source>
</evidence>
<gene>
    <name evidence="3" type="ORF">PCAR00345_LOCUS34960</name>
</gene>
<accession>A0A7S4BZJ1</accession>
<feature type="region of interest" description="Disordered" evidence="1">
    <location>
        <begin position="121"/>
        <end position="211"/>
    </location>
</feature>
<dbReference type="Pfam" id="PF03473">
    <property type="entry name" value="MOSC"/>
    <property type="match status" value="1"/>
</dbReference>
<dbReference type="GO" id="GO:0003824">
    <property type="term" value="F:catalytic activity"/>
    <property type="evidence" value="ECO:0007669"/>
    <property type="project" value="InterPro"/>
</dbReference>
<name>A0A7S4BZJ1_CHRCT</name>
<organism evidence="3">
    <name type="scientific">Chrysotila carterae</name>
    <name type="common">Marine alga</name>
    <name type="synonym">Syracosphaera carterae</name>
    <dbReference type="NCBI Taxonomy" id="13221"/>
    <lineage>
        <taxon>Eukaryota</taxon>
        <taxon>Haptista</taxon>
        <taxon>Haptophyta</taxon>
        <taxon>Prymnesiophyceae</taxon>
        <taxon>Isochrysidales</taxon>
        <taxon>Isochrysidaceae</taxon>
        <taxon>Chrysotila</taxon>
    </lineage>
</organism>
<reference evidence="3" key="1">
    <citation type="submission" date="2021-01" db="EMBL/GenBank/DDBJ databases">
        <authorList>
            <person name="Corre E."/>
            <person name="Pelletier E."/>
            <person name="Niang G."/>
            <person name="Scheremetjew M."/>
            <person name="Finn R."/>
            <person name="Kale V."/>
            <person name="Holt S."/>
            <person name="Cochrane G."/>
            <person name="Meng A."/>
            <person name="Brown T."/>
            <person name="Cohen L."/>
        </authorList>
    </citation>
    <scope>NUCLEOTIDE SEQUENCE</scope>
    <source>
        <strain evidence="3">CCMP645</strain>
    </source>
</reference>
<dbReference type="GO" id="GO:0030151">
    <property type="term" value="F:molybdenum ion binding"/>
    <property type="evidence" value="ECO:0007669"/>
    <property type="project" value="InterPro"/>
</dbReference>
<proteinExistence type="predicted"/>
<evidence type="ECO:0000313" key="3">
    <source>
        <dbReference type="EMBL" id="CAE0782264.1"/>
    </source>
</evidence>
<dbReference type="EMBL" id="HBIZ01054591">
    <property type="protein sequence ID" value="CAE0782264.1"/>
    <property type="molecule type" value="Transcribed_RNA"/>
</dbReference>
<evidence type="ECO:0000259" key="2">
    <source>
        <dbReference type="Pfam" id="PF03473"/>
    </source>
</evidence>
<dbReference type="InterPro" id="IPR005302">
    <property type="entry name" value="MoCF_Sase_C"/>
</dbReference>
<sequence>MTLCGEDCRGRLFGGAAASEWLSEALGLACKLVRFTAGAARQEGQAFANEAPLLVLSEDAVSMLNTALKRDGHPPVDPRHFRPNIVIGVRLPRDACMQRRRRCDLSLDEGRDDGFDLCQLGTGDDDDTDSGGNDGGGDGDCSDSSGGCVFDDVQDADPSLHAAGRGSSSARMHRSESGSSSESGDESGDGDKGDGGDGGGGGDKDGSKSNE</sequence>
<dbReference type="AlphaFoldDB" id="A0A7S4BZJ1"/>
<protein>
    <recommendedName>
        <fullName evidence="2">MOSC domain-containing protein</fullName>
    </recommendedName>
</protein>